<dbReference type="EMBL" id="JAAAIL010000358">
    <property type="protein sequence ID" value="KAG0276570.1"/>
    <property type="molecule type" value="Genomic_DNA"/>
</dbReference>
<sequence length="284" mass="32146">MTAIKNESGYMNNDLFLKWLHMLDNELTRPSLLILDSCSAHGTLRHIALAGCSNIDSKAIQIILVECGALGEFSVSWSKNEDWQRRNCISLEDAIELPWTCTRIQEVKLTVAIPDQPIHRPLDNAAPYYDRPPPTLLSALERLQLENLEALYRQVGALTELRRPDFQAVYFDPQSRRPILGDIKVNSFPGMLSLACETTGRPGYLLHMAGLTKLRILEGSVQVTTTETKVTVGMTEAKWMGKHWSALVVAHFVGKPYKLPEHFRWLKEQSDKKGRNVNFCAPIY</sequence>
<evidence type="ECO:0000313" key="2">
    <source>
        <dbReference type="Proteomes" id="UP001194580"/>
    </source>
</evidence>
<dbReference type="Proteomes" id="UP001194580">
    <property type="component" value="Unassembled WGS sequence"/>
</dbReference>
<reference evidence="1" key="1">
    <citation type="journal article" date="2020" name="Fungal Divers.">
        <title>Resolving the Mortierellaceae phylogeny through synthesis of multi-gene phylogenetics and phylogenomics.</title>
        <authorList>
            <person name="Vandepol N."/>
            <person name="Liber J."/>
            <person name="Desiro A."/>
            <person name="Na H."/>
            <person name="Kennedy M."/>
            <person name="Barry K."/>
            <person name="Grigoriev I.V."/>
            <person name="Miller A.N."/>
            <person name="O'Donnell K."/>
            <person name="Stajich J.E."/>
            <person name="Bonito G."/>
        </authorList>
    </citation>
    <scope>NUCLEOTIDE SEQUENCE</scope>
    <source>
        <strain evidence="1">NRRL 28262</strain>
    </source>
</reference>
<protein>
    <submittedName>
        <fullName evidence="1">Uncharacterized protein</fullName>
    </submittedName>
</protein>
<proteinExistence type="predicted"/>
<gene>
    <name evidence="1" type="ORF">BGZ95_007360</name>
</gene>
<evidence type="ECO:0000313" key="1">
    <source>
        <dbReference type="EMBL" id="KAG0276570.1"/>
    </source>
</evidence>
<keyword evidence="2" id="KW-1185">Reference proteome</keyword>
<accession>A0AAD4DF59</accession>
<comment type="caution">
    <text evidence="1">The sequence shown here is derived from an EMBL/GenBank/DDBJ whole genome shotgun (WGS) entry which is preliminary data.</text>
</comment>
<dbReference type="AlphaFoldDB" id="A0AAD4DF59"/>
<organism evidence="1 2">
    <name type="scientific">Linnemannia exigua</name>
    <dbReference type="NCBI Taxonomy" id="604196"/>
    <lineage>
        <taxon>Eukaryota</taxon>
        <taxon>Fungi</taxon>
        <taxon>Fungi incertae sedis</taxon>
        <taxon>Mucoromycota</taxon>
        <taxon>Mortierellomycotina</taxon>
        <taxon>Mortierellomycetes</taxon>
        <taxon>Mortierellales</taxon>
        <taxon>Mortierellaceae</taxon>
        <taxon>Linnemannia</taxon>
    </lineage>
</organism>
<name>A0AAD4DF59_9FUNG</name>